<evidence type="ECO:0000256" key="1">
    <source>
        <dbReference type="ARBA" id="ARBA00004434"/>
    </source>
</evidence>
<dbReference type="HOGENOM" id="CLU_039097_1_0_1"/>
<evidence type="ECO:0000256" key="2">
    <source>
        <dbReference type="ARBA" id="ARBA00006355"/>
    </source>
</evidence>
<keyword evidence="6" id="KW-0999">Mitochondrion inner membrane</keyword>
<dbReference type="PANTHER" id="PTHR12358:SF101">
    <property type="entry name" value="MITOCHONDRIAL IMPORT INNER MEMBRANE TRANSLOCASE SUBUNIT TIM54"/>
    <property type="match status" value="1"/>
</dbReference>
<comment type="similarity">
    <text evidence="2">Belongs to the TIM54 family.</text>
</comment>
<proteinExistence type="inferred from homology"/>
<dbReference type="AlphaFoldDB" id="U1GF28"/>
<accession>U1GF28</accession>
<dbReference type="GeneID" id="19237607"/>
<organism evidence="13 14">
    <name type="scientific">Endocarpon pusillum (strain Z07020 / HMAS-L-300199)</name>
    <name type="common">Lichen-forming fungus</name>
    <dbReference type="NCBI Taxonomy" id="1263415"/>
    <lineage>
        <taxon>Eukaryota</taxon>
        <taxon>Fungi</taxon>
        <taxon>Dikarya</taxon>
        <taxon>Ascomycota</taxon>
        <taxon>Pezizomycotina</taxon>
        <taxon>Eurotiomycetes</taxon>
        <taxon>Chaetothyriomycetidae</taxon>
        <taxon>Verrucariales</taxon>
        <taxon>Verrucariaceae</taxon>
        <taxon>Endocarpon</taxon>
    </lineage>
</organism>
<feature type="compositionally biased region" description="Basic and acidic residues" evidence="12">
    <location>
        <begin position="453"/>
        <end position="465"/>
    </location>
</feature>
<feature type="region of interest" description="Disordered" evidence="12">
    <location>
        <begin position="1"/>
        <end position="26"/>
    </location>
</feature>
<keyword evidence="10" id="KW-0496">Mitochondrion</keyword>
<evidence type="ECO:0000256" key="8">
    <source>
        <dbReference type="ARBA" id="ARBA00022989"/>
    </source>
</evidence>
<keyword evidence="7" id="KW-0653">Protein transport</keyword>
<evidence type="ECO:0000256" key="9">
    <source>
        <dbReference type="ARBA" id="ARBA00023010"/>
    </source>
</evidence>
<reference evidence="14" key="1">
    <citation type="journal article" date="2014" name="BMC Genomics">
        <title>Genome characteristics reveal the impact of lichenization on lichen-forming fungus Endocarpon pusillum Hedwig (Verrucariales, Ascomycota).</title>
        <authorList>
            <person name="Wang Y.-Y."/>
            <person name="Liu B."/>
            <person name="Zhang X.-Y."/>
            <person name="Zhou Q.-M."/>
            <person name="Zhang T."/>
            <person name="Li H."/>
            <person name="Yu Y.-F."/>
            <person name="Zhang X.-L."/>
            <person name="Hao X.-Y."/>
            <person name="Wang M."/>
            <person name="Wang L."/>
            <person name="Wei J.-C."/>
        </authorList>
    </citation>
    <scope>NUCLEOTIDE SEQUENCE [LARGE SCALE GENOMIC DNA]</scope>
    <source>
        <strain evidence="14">Z07020 / HMAS-L-300199</strain>
    </source>
</reference>
<evidence type="ECO:0000256" key="12">
    <source>
        <dbReference type="SAM" id="MobiDB-lite"/>
    </source>
</evidence>
<evidence type="ECO:0000256" key="10">
    <source>
        <dbReference type="ARBA" id="ARBA00023128"/>
    </source>
</evidence>
<keyword evidence="4" id="KW-0813">Transport</keyword>
<keyword evidence="11" id="KW-0472">Membrane</keyword>
<evidence type="ECO:0000256" key="11">
    <source>
        <dbReference type="ARBA" id="ARBA00023136"/>
    </source>
</evidence>
<name>U1GF28_ENDPU</name>
<gene>
    <name evidence="13" type="ORF">EPUS_02554</name>
</gene>
<dbReference type="eggNOG" id="ENOG502QPMQ">
    <property type="taxonomic scope" value="Eukaryota"/>
</dbReference>
<evidence type="ECO:0000256" key="6">
    <source>
        <dbReference type="ARBA" id="ARBA00022792"/>
    </source>
</evidence>
<comment type="subcellular location">
    <subcellularLocation>
        <location evidence="1">Mitochondrion inner membrane</location>
        <topology evidence="1">Single-pass membrane protein</topology>
    </subcellularLocation>
</comment>
<dbReference type="InterPro" id="IPR050187">
    <property type="entry name" value="Lipid_Phosphate_FormReg"/>
</dbReference>
<dbReference type="PANTHER" id="PTHR12358">
    <property type="entry name" value="SPHINGOSINE KINASE"/>
    <property type="match status" value="1"/>
</dbReference>
<dbReference type="GO" id="GO:0005743">
    <property type="term" value="C:mitochondrial inner membrane"/>
    <property type="evidence" value="ECO:0007669"/>
    <property type="project" value="UniProtKB-SubCell"/>
</dbReference>
<evidence type="ECO:0000256" key="4">
    <source>
        <dbReference type="ARBA" id="ARBA00022448"/>
    </source>
</evidence>
<dbReference type="GO" id="GO:0015031">
    <property type="term" value="P:protein transport"/>
    <property type="evidence" value="ECO:0007669"/>
    <property type="project" value="UniProtKB-KW"/>
</dbReference>
<evidence type="ECO:0000313" key="14">
    <source>
        <dbReference type="Proteomes" id="UP000019373"/>
    </source>
</evidence>
<evidence type="ECO:0000256" key="3">
    <source>
        <dbReference type="ARBA" id="ARBA00020796"/>
    </source>
</evidence>
<protein>
    <recommendedName>
        <fullName evidence="3">Mitochondrial import inner membrane translocase subunit TIM54</fullName>
    </recommendedName>
</protein>
<sequence length="490" mass="55209">MSTPASPGNGVPEAPQYQPPKAPPKQNPAFRMLGMPNFRFKLPSRNWLIFLSVTGSFAAAITYDRRQKKAAQKKWCDLVSHIAQHPLPVNQMPRKLTIFLSAPPGDGIRPSREYFKEYIKPVLVAAAMDYDVIEGRKEGDVRYGTAEQIRRLRRKKGEQTENSDQREIDPEQLVENIREQLKIRPEPVIRGDLIIGRHTWKEYLRGLHEGWLGPLDEPQSRREPTLPSDDASHSTSTDLPPNDASTSTNTDTPSESLAESKIPPPKEAETRPPSPPYAYISTSAYNTSPASPNLPIHLEPSAPIPHRHILGFFNTPIRIYRFLTQRHLADSVGRDTAALVLGLHRPYRQDSSFASSSTGEIDASPVTTSPPEKDGTTSPAATVQTAQTWEQQSLLQEEEADWHKSAKKPRKDDLERVWLDDVVMDPRIGERMRRFELPPEEEERAKRIGQGSERSRAAEVMDLRSEPVITDESQASSGKTWWAFWEKGKG</sequence>
<feature type="region of interest" description="Disordered" evidence="12">
    <location>
        <begin position="214"/>
        <end position="284"/>
    </location>
</feature>
<keyword evidence="9" id="KW-0811">Translocation</keyword>
<feature type="compositionally biased region" description="Pro residues" evidence="12">
    <location>
        <begin position="17"/>
        <end position="26"/>
    </location>
</feature>
<dbReference type="EMBL" id="KE721301">
    <property type="protein sequence ID" value="ERF70688.1"/>
    <property type="molecule type" value="Genomic_DNA"/>
</dbReference>
<keyword evidence="14" id="KW-1185">Reference proteome</keyword>
<dbReference type="OrthoDB" id="5598305at2759"/>
<dbReference type="RefSeq" id="XP_007803746.1">
    <property type="nucleotide sequence ID" value="XM_007805555.1"/>
</dbReference>
<evidence type="ECO:0000313" key="13">
    <source>
        <dbReference type="EMBL" id="ERF70688.1"/>
    </source>
</evidence>
<dbReference type="InterPro" id="IPR021056">
    <property type="entry name" value="Mt_import_IM_translocase_Tim54"/>
</dbReference>
<keyword evidence="5" id="KW-0812">Transmembrane</keyword>
<keyword evidence="8" id="KW-1133">Transmembrane helix</keyword>
<dbReference type="OMA" id="RNWMIFF"/>
<feature type="region of interest" description="Disordered" evidence="12">
    <location>
        <begin position="350"/>
        <end position="384"/>
    </location>
</feature>
<dbReference type="Pfam" id="PF11711">
    <property type="entry name" value="Tim54"/>
    <property type="match status" value="1"/>
</dbReference>
<dbReference type="Proteomes" id="UP000019373">
    <property type="component" value="Unassembled WGS sequence"/>
</dbReference>
<feature type="region of interest" description="Disordered" evidence="12">
    <location>
        <begin position="439"/>
        <end position="472"/>
    </location>
</feature>
<evidence type="ECO:0000256" key="5">
    <source>
        <dbReference type="ARBA" id="ARBA00022692"/>
    </source>
</evidence>
<evidence type="ECO:0000256" key="7">
    <source>
        <dbReference type="ARBA" id="ARBA00022927"/>
    </source>
</evidence>
<feature type="compositionally biased region" description="Polar residues" evidence="12">
    <location>
        <begin position="233"/>
        <end position="257"/>
    </location>
</feature>